<proteinExistence type="inferred from homology"/>
<dbReference type="PIRSF" id="PIRSF006078">
    <property type="entry name" value="GlxK"/>
    <property type="match status" value="1"/>
</dbReference>
<keyword evidence="2 4" id="KW-0808">Transferase</keyword>
<evidence type="ECO:0000313" key="5">
    <source>
        <dbReference type="EMBL" id="GIG95603.1"/>
    </source>
</evidence>
<gene>
    <name evidence="5" type="primary">glxK_2</name>
    <name evidence="5" type="ORF">Pma05_21760</name>
</gene>
<dbReference type="EMBL" id="BONX01000011">
    <property type="protein sequence ID" value="GIG95603.1"/>
    <property type="molecule type" value="Genomic_DNA"/>
</dbReference>
<dbReference type="InterPro" id="IPR036129">
    <property type="entry name" value="Glycerate_kinase_sf"/>
</dbReference>
<dbReference type="RefSeq" id="WP_203857191.1">
    <property type="nucleotide sequence ID" value="NZ_BAAAZQ010000007.1"/>
</dbReference>
<dbReference type="PANTHER" id="PTHR21599:SF0">
    <property type="entry name" value="GLYCERATE KINASE"/>
    <property type="match status" value="1"/>
</dbReference>
<comment type="similarity">
    <text evidence="1 4">Belongs to the glycerate kinase type-1 family.</text>
</comment>
<evidence type="ECO:0000256" key="2">
    <source>
        <dbReference type="ARBA" id="ARBA00022679"/>
    </source>
</evidence>
<dbReference type="GO" id="GO:0016301">
    <property type="term" value="F:kinase activity"/>
    <property type="evidence" value="ECO:0007669"/>
    <property type="project" value="UniProtKB-KW"/>
</dbReference>
<organism evidence="5 6">
    <name type="scientific">Plantactinospora mayteni</name>
    <dbReference type="NCBI Taxonomy" id="566021"/>
    <lineage>
        <taxon>Bacteria</taxon>
        <taxon>Bacillati</taxon>
        <taxon>Actinomycetota</taxon>
        <taxon>Actinomycetes</taxon>
        <taxon>Micromonosporales</taxon>
        <taxon>Micromonosporaceae</taxon>
        <taxon>Plantactinospora</taxon>
    </lineage>
</organism>
<dbReference type="Pfam" id="PF02595">
    <property type="entry name" value="Gly_kinase"/>
    <property type="match status" value="1"/>
</dbReference>
<accession>A0ABQ4ELH3</accession>
<keyword evidence="3 4" id="KW-0418">Kinase</keyword>
<dbReference type="InterPro" id="IPR018197">
    <property type="entry name" value="Glycerate_kinase_RE-like"/>
</dbReference>
<dbReference type="Proteomes" id="UP000621500">
    <property type="component" value="Unassembled WGS sequence"/>
</dbReference>
<comment type="caution">
    <text evidence="5">The sequence shown here is derived from an EMBL/GenBank/DDBJ whole genome shotgun (WGS) entry which is preliminary data.</text>
</comment>
<dbReference type="SUPFAM" id="SSF110738">
    <property type="entry name" value="Glycerate kinase I"/>
    <property type="match status" value="1"/>
</dbReference>
<evidence type="ECO:0000256" key="3">
    <source>
        <dbReference type="ARBA" id="ARBA00022777"/>
    </source>
</evidence>
<sequence>MRILICPDKFAGTLSASEVAEAVRDGWREVAPGDDLVLRPLSDGGPGFVEVLAAALPGRRVPVRTVDPLGRPVDGEILLTADGTAYVESAQACGLHLLASAERDPLRATSYGLGALLATAAEAGARRAVVGLGGSAVNDAGAGLLAALNAVPVDASGLALPYGGAALLAVAGLTGRPQVRGMALVAATDVDNPLTGLTGASNVFGPQKGATREDVLLLDDALRRFAEVLERDLPGCPPGLAGLPGAGAAGGLGAALLALGGRCESGIDLVTRLTGLDAGYDEADLVITGEGSFDHQSLRGKVVAGVAGAARDRGVPCVVLAGRVSAGRRESAAAGVTETHSLVDHFGGEPHGGVERAMSRPAEGLRVLAARLAGQWSR</sequence>
<dbReference type="Gene3D" id="3.90.1510.10">
    <property type="entry name" value="Glycerate kinase, domain 2"/>
    <property type="match status" value="1"/>
</dbReference>
<evidence type="ECO:0000313" key="6">
    <source>
        <dbReference type="Proteomes" id="UP000621500"/>
    </source>
</evidence>
<keyword evidence="6" id="KW-1185">Reference proteome</keyword>
<reference evidence="5 6" key="1">
    <citation type="submission" date="2021-01" db="EMBL/GenBank/DDBJ databases">
        <title>Whole genome shotgun sequence of Plantactinospora mayteni NBRC 109088.</title>
        <authorList>
            <person name="Komaki H."/>
            <person name="Tamura T."/>
        </authorList>
    </citation>
    <scope>NUCLEOTIDE SEQUENCE [LARGE SCALE GENOMIC DNA]</scope>
    <source>
        <strain evidence="5 6">NBRC 109088</strain>
    </source>
</reference>
<evidence type="ECO:0000256" key="1">
    <source>
        <dbReference type="ARBA" id="ARBA00006284"/>
    </source>
</evidence>
<dbReference type="Gene3D" id="3.40.50.10350">
    <property type="entry name" value="Glycerate kinase, domain 1"/>
    <property type="match status" value="1"/>
</dbReference>
<dbReference type="PANTHER" id="PTHR21599">
    <property type="entry name" value="GLYCERATE KINASE"/>
    <property type="match status" value="1"/>
</dbReference>
<name>A0ABQ4ELH3_9ACTN</name>
<dbReference type="InterPro" id="IPR004381">
    <property type="entry name" value="Glycerate_kinase"/>
</dbReference>
<dbReference type="NCBIfam" id="TIGR00045">
    <property type="entry name" value="glycerate kinase"/>
    <property type="match status" value="1"/>
</dbReference>
<dbReference type="InterPro" id="IPR018193">
    <property type="entry name" value="Glyc_kinase_flavodox-like_fold"/>
</dbReference>
<evidence type="ECO:0000256" key="4">
    <source>
        <dbReference type="PIRNR" id="PIRNR006078"/>
    </source>
</evidence>
<protein>
    <submittedName>
        <fullName evidence="5">Glycerate kinase</fullName>
    </submittedName>
</protein>